<evidence type="ECO:0008006" key="6">
    <source>
        <dbReference type="Google" id="ProtNLM"/>
    </source>
</evidence>
<dbReference type="EMBL" id="BAFN01000001">
    <property type="protein sequence ID" value="GAN33839.1"/>
    <property type="molecule type" value="Genomic_DNA"/>
</dbReference>
<name>A0ABQ0JZC7_9BACT</name>
<evidence type="ECO:0000256" key="3">
    <source>
        <dbReference type="SAM" id="MobiDB-lite"/>
    </source>
</evidence>
<accession>A0ABQ0JZC7</accession>
<dbReference type="Proteomes" id="UP000032309">
    <property type="component" value="Unassembled WGS sequence"/>
</dbReference>
<dbReference type="Pfam" id="PF13414">
    <property type="entry name" value="TPR_11"/>
    <property type="match status" value="1"/>
</dbReference>
<evidence type="ECO:0000256" key="2">
    <source>
        <dbReference type="SAM" id="Coils"/>
    </source>
</evidence>
<evidence type="ECO:0000313" key="4">
    <source>
        <dbReference type="EMBL" id="GAN33839.1"/>
    </source>
</evidence>
<dbReference type="SMART" id="SM00028">
    <property type="entry name" value="TPR"/>
    <property type="match status" value="2"/>
</dbReference>
<protein>
    <recommendedName>
        <fullName evidence="6">Tetratricopeptide repeat protein</fullName>
    </recommendedName>
</protein>
<feature type="region of interest" description="Disordered" evidence="3">
    <location>
        <begin position="132"/>
        <end position="179"/>
    </location>
</feature>
<organism evidence="4 5">
    <name type="scientific">Candidatus Brocadia sinica JPN1</name>
    <dbReference type="NCBI Taxonomy" id="1197129"/>
    <lineage>
        <taxon>Bacteria</taxon>
        <taxon>Pseudomonadati</taxon>
        <taxon>Planctomycetota</taxon>
        <taxon>Candidatus Brocadiia</taxon>
        <taxon>Candidatus Brocadiales</taxon>
        <taxon>Candidatus Brocadiaceae</taxon>
        <taxon>Candidatus Brocadia</taxon>
    </lineage>
</organism>
<keyword evidence="5" id="KW-1185">Reference proteome</keyword>
<evidence type="ECO:0000313" key="5">
    <source>
        <dbReference type="Proteomes" id="UP000032309"/>
    </source>
</evidence>
<gene>
    <name evidence="4" type="ORF">BROSI_A2373</name>
</gene>
<dbReference type="InterPro" id="IPR011990">
    <property type="entry name" value="TPR-like_helical_dom_sf"/>
</dbReference>
<dbReference type="PROSITE" id="PS50005">
    <property type="entry name" value="TPR"/>
    <property type="match status" value="1"/>
</dbReference>
<feature type="coiled-coil region" evidence="2">
    <location>
        <begin position="60"/>
        <end position="129"/>
    </location>
</feature>
<feature type="repeat" description="TPR" evidence="1">
    <location>
        <begin position="210"/>
        <end position="243"/>
    </location>
</feature>
<evidence type="ECO:0000256" key="1">
    <source>
        <dbReference type="PROSITE-ProRule" id="PRU00339"/>
    </source>
</evidence>
<comment type="caution">
    <text evidence="4">The sequence shown here is derived from an EMBL/GenBank/DDBJ whole genome shotgun (WGS) entry which is preliminary data.</text>
</comment>
<feature type="compositionally biased region" description="Basic residues" evidence="3">
    <location>
        <begin position="135"/>
        <end position="168"/>
    </location>
</feature>
<dbReference type="InterPro" id="IPR019734">
    <property type="entry name" value="TPR_rpt"/>
</dbReference>
<keyword evidence="2" id="KW-0175">Coiled coil</keyword>
<proteinExistence type="predicted"/>
<dbReference type="Gene3D" id="1.25.40.10">
    <property type="entry name" value="Tetratricopeptide repeat domain"/>
    <property type="match status" value="1"/>
</dbReference>
<reference evidence="5" key="1">
    <citation type="journal article" date="2015" name="Genome Announc.">
        <title>Draft Genome Sequence of an Anaerobic Ammonium-Oxidizing Bacterium, "Candidatus Brocadia sinica".</title>
        <authorList>
            <person name="Oshiki M."/>
            <person name="Shinyako-Hata K."/>
            <person name="Satoh H."/>
            <person name="Okabe S."/>
        </authorList>
    </citation>
    <scope>NUCLEOTIDE SEQUENCE [LARGE SCALE GENOMIC DNA]</scope>
    <source>
        <strain evidence="5">JPN1</strain>
    </source>
</reference>
<dbReference type="RefSeq" id="WP_052563915.1">
    <property type="nucleotide sequence ID" value="NZ_BAFN01000001.1"/>
</dbReference>
<dbReference type="SUPFAM" id="SSF48452">
    <property type="entry name" value="TPR-like"/>
    <property type="match status" value="1"/>
</dbReference>
<keyword evidence="1" id="KW-0802">TPR repeat</keyword>
<sequence length="278" mass="31104">MRRLPKLKYIELLIFFILLILTVDSKIVHGVENLYKYTKHEERFRKSSFNKFHSGLSHTIGGLEEKSDNLEAMNQNLEGRVNMLASEKDKLNKAYAQIKTKQSAMEKEHVKLKKKAASLEVAYKKLSSKVNVAKTSKKPKPVAKKKSVTKTTQKKAGAKSKSIAKKASGKNISGAGKKKTTSIVQSYPPIAPEVKATEEQKGAEGTGLDIKKINERGIEYGKKGMYDQAIKEFQKVAAIEPNVANVHYNLGLAYKKKGMISDANREFAEYERLKGQNN</sequence>